<evidence type="ECO:0000256" key="4">
    <source>
        <dbReference type="ARBA" id="ARBA00022859"/>
    </source>
</evidence>
<feature type="domain" description="Ig-like" evidence="10">
    <location>
        <begin position="13"/>
        <end position="128"/>
    </location>
</feature>
<dbReference type="GO" id="GO:0002376">
    <property type="term" value="P:immune system process"/>
    <property type="evidence" value="ECO:0007669"/>
    <property type="project" value="UniProtKB-KW"/>
</dbReference>
<dbReference type="OMA" id="WCRIQTV"/>
<evidence type="ECO:0000259" key="10">
    <source>
        <dbReference type="PROSITE" id="PS50835"/>
    </source>
</evidence>
<keyword evidence="3 9" id="KW-0732">Signal</keyword>
<keyword evidence="7" id="KW-0675">Receptor</keyword>
<dbReference type="PANTHER" id="PTHR11860:SF89">
    <property type="entry name" value="CMRF35-LIKE MOLECULE 2"/>
    <property type="match status" value="1"/>
</dbReference>
<keyword evidence="8" id="KW-1133">Transmembrane helix</keyword>
<keyword evidence="4" id="KW-0391">Immunity</keyword>
<keyword evidence="2 8" id="KW-0812">Transmembrane</keyword>
<evidence type="ECO:0000256" key="5">
    <source>
        <dbReference type="ARBA" id="ARBA00023136"/>
    </source>
</evidence>
<dbReference type="InterPro" id="IPR050671">
    <property type="entry name" value="CD300_family_receptors"/>
</dbReference>
<dbReference type="PANTHER" id="PTHR11860">
    <property type="entry name" value="POLYMERIC-IMMUNOGLOBULIN RECEPTOR"/>
    <property type="match status" value="1"/>
</dbReference>
<gene>
    <name evidence="11" type="ORF">H920_08051</name>
</gene>
<dbReference type="GO" id="GO:0005886">
    <property type="term" value="C:plasma membrane"/>
    <property type="evidence" value="ECO:0007669"/>
    <property type="project" value="UniProtKB-SubCell"/>
</dbReference>
<dbReference type="EMBL" id="KN122402">
    <property type="protein sequence ID" value="KFO30531.1"/>
    <property type="molecule type" value="Genomic_DNA"/>
</dbReference>
<dbReference type="SMART" id="SM00409">
    <property type="entry name" value="IG"/>
    <property type="match status" value="1"/>
</dbReference>
<protein>
    <submittedName>
        <fullName evidence="11">CMRF35-like molecule 2</fullName>
    </submittedName>
</protein>
<proteinExistence type="predicted"/>
<comment type="subcellular location">
    <subcellularLocation>
        <location evidence="1">Cell membrane</location>
        <topology evidence="1">Single-pass type I membrane protein</topology>
    </subcellularLocation>
</comment>
<dbReference type="SUPFAM" id="SSF48726">
    <property type="entry name" value="Immunoglobulin"/>
    <property type="match status" value="1"/>
</dbReference>
<evidence type="ECO:0000256" key="8">
    <source>
        <dbReference type="SAM" id="Phobius"/>
    </source>
</evidence>
<keyword evidence="6" id="KW-1015">Disulfide bond</keyword>
<feature type="signal peptide" evidence="9">
    <location>
        <begin position="1"/>
        <end position="17"/>
    </location>
</feature>
<dbReference type="InterPro" id="IPR013106">
    <property type="entry name" value="Ig_V-set"/>
</dbReference>
<dbReference type="CDD" id="cd05716">
    <property type="entry name" value="IgV_pIgR_like"/>
    <property type="match status" value="1"/>
</dbReference>
<evidence type="ECO:0000256" key="9">
    <source>
        <dbReference type="SAM" id="SignalP"/>
    </source>
</evidence>
<evidence type="ECO:0000256" key="2">
    <source>
        <dbReference type="ARBA" id="ARBA00022692"/>
    </source>
</evidence>
<dbReference type="InterPro" id="IPR036179">
    <property type="entry name" value="Ig-like_dom_sf"/>
</dbReference>
<dbReference type="PROSITE" id="PS50835">
    <property type="entry name" value="IG_LIKE"/>
    <property type="match status" value="1"/>
</dbReference>
<dbReference type="InterPro" id="IPR003599">
    <property type="entry name" value="Ig_sub"/>
</dbReference>
<keyword evidence="5 8" id="KW-0472">Membrane</keyword>
<organism evidence="11 12">
    <name type="scientific">Fukomys damarensis</name>
    <name type="common">Damaraland mole rat</name>
    <name type="synonym">Cryptomys damarensis</name>
    <dbReference type="NCBI Taxonomy" id="885580"/>
    <lineage>
        <taxon>Eukaryota</taxon>
        <taxon>Metazoa</taxon>
        <taxon>Chordata</taxon>
        <taxon>Craniata</taxon>
        <taxon>Vertebrata</taxon>
        <taxon>Euteleostomi</taxon>
        <taxon>Mammalia</taxon>
        <taxon>Eutheria</taxon>
        <taxon>Euarchontoglires</taxon>
        <taxon>Glires</taxon>
        <taxon>Rodentia</taxon>
        <taxon>Hystricomorpha</taxon>
        <taxon>Bathyergidae</taxon>
        <taxon>Fukomys</taxon>
    </lineage>
</organism>
<dbReference type="FunFam" id="2.60.40.10:FF:000370">
    <property type="entry name" value="CMRF35-like molecule 1"/>
    <property type="match status" value="1"/>
</dbReference>
<dbReference type="OrthoDB" id="8865476at2759"/>
<dbReference type="Gene3D" id="2.60.40.10">
    <property type="entry name" value="Immunoglobulins"/>
    <property type="match status" value="1"/>
</dbReference>
<dbReference type="Proteomes" id="UP000028990">
    <property type="component" value="Unassembled WGS sequence"/>
</dbReference>
<dbReference type="AlphaFoldDB" id="A0A091E5Z0"/>
<evidence type="ECO:0000256" key="7">
    <source>
        <dbReference type="ARBA" id="ARBA00023170"/>
    </source>
</evidence>
<dbReference type="Pfam" id="PF07686">
    <property type="entry name" value="V-set"/>
    <property type="match status" value="1"/>
</dbReference>
<keyword evidence="12" id="KW-1185">Reference proteome</keyword>
<dbReference type="STRING" id="885580.ENSFDAP00000003358"/>
<evidence type="ECO:0000313" key="12">
    <source>
        <dbReference type="Proteomes" id="UP000028990"/>
    </source>
</evidence>
<sequence>MWLPSALLCLCLPGCLSLTGPGYVNGIEGTTLRVHCQYDKGYKGYNKYWCRGQNDIECESIVETKGGEKVEQNGRVSIRDHAHNLTMTVTIEDLQEYDAGTYWCKIQTVWIWDAWSRDPAEQVKVHVTLATTAPLGTTLPPTTPTTLPLRTPALRLVIIRRNISTDMETSTCYPWCLISSLHFLLLVFLKLPLFLCMLCAVFWVNRPQRAAGER</sequence>
<evidence type="ECO:0000256" key="1">
    <source>
        <dbReference type="ARBA" id="ARBA00004251"/>
    </source>
</evidence>
<evidence type="ECO:0000256" key="6">
    <source>
        <dbReference type="ARBA" id="ARBA00023157"/>
    </source>
</evidence>
<reference evidence="11 12" key="1">
    <citation type="submission" date="2013-11" db="EMBL/GenBank/DDBJ databases">
        <title>The Damaraland mole rat (Fukomys damarensis) genome and evolution of African mole rats.</title>
        <authorList>
            <person name="Gladyshev V.N."/>
            <person name="Fang X."/>
        </authorList>
    </citation>
    <scope>NUCLEOTIDE SEQUENCE [LARGE SCALE GENOMIC DNA]</scope>
    <source>
        <tissue evidence="11">Liver</tissue>
    </source>
</reference>
<name>A0A091E5Z0_FUKDA</name>
<accession>A0A091E5Z0</accession>
<dbReference type="GO" id="GO:0004888">
    <property type="term" value="F:transmembrane signaling receptor activity"/>
    <property type="evidence" value="ECO:0007669"/>
    <property type="project" value="TreeGrafter"/>
</dbReference>
<evidence type="ECO:0000313" key="11">
    <source>
        <dbReference type="EMBL" id="KFO30531.1"/>
    </source>
</evidence>
<dbReference type="InterPro" id="IPR013783">
    <property type="entry name" value="Ig-like_fold"/>
</dbReference>
<evidence type="ECO:0000256" key="3">
    <source>
        <dbReference type="ARBA" id="ARBA00022729"/>
    </source>
</evidence>
<feature type="chain" id="PRO_5001873962" evidence="9">
    <location>
        <begin position="18"/>
        <end position="214"/>
    </location>
</feature>
<dbReference type="InterPro" id="IPR007110">
    <property type="entry name" value="Ig-like_dom"/>
</dbReference>
<feature type="transmembrane region" description="Helical" evidence="8">
    <location>
        <begin position="181"/>
        <end position="204"/>
    </location>
</feature>
<dbReference type="eggNOG" id="ENOG502SRT9">
    <property type="taxonomic scope" value="Eukaryota"/>
</dbReference>